<dbReference type="GO" id="GO:0007165">
    <property type="term" value="P:signal transduction"/>
    <property type="evidence" value="ECO:0007669"/>
    <property type="project" value="UniProtKB-KW"/>
</dbReference>
<feature type="transmembrane region" description="Helical" evidence="8">
    <location>
        <begin position="172"/>
        <end position="192"/>
    </location>
</feature>
<feature type="transmembrane region" description="Helical" evidence="8">
    <location>
        <begin position="198"/>
        <end position="225"/>
    </location>
</feature>
<evidence type="ECO:0000313" key="10">
    <source>
        <dbReference type="Proteomes" id="UP000037069"/>
    </source>
</evidence>
<dbReference type="OMA" id="GWSILSI"/>
<keyword evidence="2 8" id="KW-1003">Cell membrane</keyword>
<dbReference type="OrthoDB" id="6366728at2759"/>
<dbReference type="GO" id="GO:0008049">
    <property type="term" value="P:male courtship behavior"/>
    <property type="evidence" value="ECO:0007669"/>
    <property type="project" value="TreeGrafter"/>
</dbReference>
<feature type="transmembrane region" description="Helical" evidence="8">
    <location>
        <begin position="282"/>
        <end position="304"/>
    </location>
</feature>
<evidence type="ECO:0000256" key="1">
    <source>
        <dbReference type="ARBA" id="ARBA00004651"/>
    </source>
</evidence>
<evidence type="ECO:0000256" key="8">
    <source>
        <dbReference type="RuleBase" id="RU363108"/>
    </source>
</evidence>
<keyword evidence="5 8" id="KW-0472">Membrane</keyword>
<comment type="caution">
    <text evidence="8">Lacks conserved residue(s) required for the propagation of feature annotation.</text>
</comment>
<dbReference type="Proteomes" id="UP000037069">
    <property type="component" value="Unassembled WGS sequence"/>
</dbReference>
<organism evidence="9 10">
    <name type="scientific">Lucilia cuprina</name>
    <name type="common">Green bottle fly</name>
    <name type="synonym">Australian sheep blowfly</name>
    <dbReference type="NCBI Taxonomy" id="7375"/>
    <lineage>
        <taxon>Eukaryota</taxon>
        <taxon>Metazoa</taxon>
        <taxon>Ecdysozoa</taxon>
        <taxon>Arthropoda</taxon>
        <taxon>Hexapoda</taxon>
        <taxon>Insecta</taxon>
        <taxon>Pterygota</taxon>
        <taxon>Neoptera</taxon>
        <taxon>Endopterygota</taxon>
        <taxon>Diptera</taxon>
        <taxon>Brachycera</taxon>
        <taxon>Muscomorpha</taxon>
        <taxon>Oestroidea</taxon>
        <taxon>Calliphoridae</taxon>
        <taxon>Luciliinae</taxon>
        <taxon>Lucilia</taxon>
    </lineage>
</organism>
<reference evidence="9 10" key="1">
    <citation type="journal article" date="2015" name="Nat. Commun.">
        <title>Lucilia cuprina genome unlocks parasitic fly biology to underpin future interventions.</title>
        <authorList>
            <person name="Anstead C.A."/>
            <person name="Korhonen P.K."/>
            <person name="Young N.D."/>
            <person name="Hall R.S."/>
            <person name="Jex A.R."/>
            <person name="Murali S.C."/>
            <person name="Hughes D.S."/>
            <person name="Lee S.F."/>
            <person name="Perry T."/>
            <person name="Stroehlein A.J."/>
            <person name="Ansell B.R."/>
            <person name="Breugelmans B."/>
            <person name="Hofmann A."/>
            <person name="Qu J."/>
            <person name="Dugan S."/>
            <person name="Lee S.L."/>
            <person name="Chao H."/>
            <person name="Dinh H."/>
            <person name="Han Y."/>
            <person name="Doddapaneni H.V."/>
            <person name="Worley K.C."/>
            <person name="Muzny D.M."/>
            <person name="Ioannidis P."/>
            <person name="Waterhouse R.M."/>
            <person name="Zdobnov E.M."/>
            <person name="James P.J."/>
            <person name="Bagnall N.H."/>
            <person name="Kotze A.C."/>
            <person name="Gibbs R.A."/>
            <person name="Richards S."/>
            <person name="Batterham P."/>
            <person name="Gasser R.B."/>
        </authorList>
    </citation>
    <scope>NUCLEOTIDE SEQUENCE [LARGE SCALE GENOMIC DNA]</scope>
    <source>
        <strain evidence="9 10">LS</strain>
        <tissue evidence="9">Full body</tissue>
    </source>
</reference>
<sequence length="448" mass="53410">MVNELHTKFLKYLAIFGLVPYIKPSEQQTFKQQQYHYKPHHYHLQQLHRFQQQRSNSSSSKHHHHHIHHYNRPLRWQQIYTVTLIVANLMATLYGVIFFPFKDNLIVSNLVSIMVFCVQILVVISILLKTMFTYGKYYELINNYNRVQNLMKYLLHIQLNPAEIRQRQRRKYIFLISTVHGSLVVSITVIAVKTYNGYFWYALMAIIILRTRIIQMIYFIDYIVYYMELFNMKLRALISCKIDRNYLLLDIDYDHLESFEYLQILKNIYQELYALHDRFNDLYGHSLASIYTVVVLDIIINMYWTFLTVFEYYESYYNYITCSTLVPLYVILFVMCYTAEQCEIQVVHLKRLLKTSLSRGTTNDSYNTLLQSFIMQILQNPITIRANGYFTVNLKSLMKILANIATYLIILMQFRKANVNEESIELTTTIPNLPKNINGSLKFDIEDN</sequence>
<comment type="function">
    <text evidence="8">Gustatory receptor which mediates acceptance or avoidance behavior, depending on its substrates.</text>
</comment>
<keyword evidence="6 8" id="KW-0675">Receptor</keyword>
<evidence type="ECO:0000256" key="4">
    <source>
        <dbReference type="ARBA" id="ARBA00022989"/>
    </source>
</evidence>
<comment type="similarity">
    <text evidence="8">Belongs to the insect chemoreceptor superfamily. Gustatory receptor (GR) family.</text>
</comment>
<evidence type="ECO:0000256" key="2">
    <source>
        <dbReference type="ARBA" id="ARBA00022475"/>
    </source>
</evidence>
<dbReference type="EMBL" id="JRES01000198">
    <property type="protein sequence ID" value="KNC33352.1"/>
    <property type="molecule type" value="Genomic_DNA"/>
</dbReference>
<keyword evidence="7 8" id="KW-0807">Transducer</keyword>
<evidence type="ECO:0000256" key="5">
    <source>
        <dbReference type="ARBA" id="ARBA00023136"/>
    </source>
</evidence>
<dbReference type="GO" id="GO:0005886">
    <property type="term" value="C:plasma membrane"/>
    <property type="evidence" value="ECO:0007669"/>
    <property type="project" value="UniProtKB-SubCell"/>
</dbReference>
<comment type="subcellular location">
    <subcellularLocation>
        <location evidence="1 8">Cell membrane</location>
        <topology evidence="1 8">Multi-pass membrane protein</topology>
    </subcellularLocation>
</comment>
<evidence type="ECO:0000256" key="3">
    <source>
        <dbReference type="ARBA" id="ARBA00022692"/>
    </source>
</evidence>
<name>A0A0L0CM77_LUCCU</name>
<protein>
    <recommendedName>
        <fullName evidence="8">Gustatory receptor</fullName>
    </recommendedName>
</protein>
<feature type="transmembrane region" description="Helical" evidence="8">
    <location>
        <begin position="105"/>
        <end position="128"/>
    </location>
</feature>
<feature type="transmembrane region" description="Helical" evidence="8">
    <location>
        <begin position="79"/>
        <end position="99"/>
    </location>
</feature>
<keyword evidence="10" id="KW-1185">Reference proteome</keyword>
<comment type="caution">
    <text evidence="9">The sequence shown here is derived from an EMBL/GenBank/DDBJ whole genome shotgun (WGS) entry which is preliminary data.</text>
</comment>
<dbReference type="AlphaFoldDB" id="A0A0L0CM77"/>
<dbReference type="GO" id="GO:0043025">
    <property type="term" value="C:neuronal cell body"/>
    <property type="evidence" value="ECO:0007669"/>
    <property type="project" value="TreeGrafter"/>
</dbReference>
<dbReference type="GO" id="GO:0050909">
    <property type="term" value="P:sensory perception of taste"/>
    <property type="evidence" value="ECO:0007669"/>
    <property type="project" value="InterPro"/>
</dbReference>
<dbReference type="InterPro" id="IPR013604">
    <property type="entry name" value="7TM_chemorcpt"/>
</dbReference>
<keyword evidence="4 8" id="KW-1133">Transmembrane helix</keyword>
<dbReference type="GO" id="GO:0007635">
    <property type="term" value="P:chemosensory behavior"/>
    <property type="evidence" value="ECO:0007669"/>
    <property type="project" value="TreeGrafter"/>
</dbReference>
<evidence type="ECO:0000256" key="6">
    <source>
        <dbReference type="ARBA" id="ARBA00023170"/>
    </source>
</evidence>
<accession>A0A0L0CM77</accession>
<proteinExistence type="inferred from homology"/>
<feature type="transmembrane region" description="Helical" evidence="8">
    <location>
        <begin position="316"/>
        <end position="339"/>
    </location>
</feature>
<dbReference type="PANTHER" id="PTHR21143:SF133">
    <property type="entry name" value="GUSTATORY AND PHEROMONE RECEPTOR 32A-RELATED"/>
    <property type="match status" value="1"/>
</dbReference>
<dbReference type="PANTHER" id="PTHR21143">
    <property type="entry name" value="INVERTEBRATE GUSTATORY RECEPTOR"/>
    <property type="match status" value="1"/>
</dbReference>
<gene>
    <name evidence="9" type="ORF">FF38_10897</name>
</gene>
<dbReference type="Pfam" id="PF08395">
    <property type="entry name" value="7tm_7"/>
    <property type="match status" value="1"/>
</dbReference>
<keyword evidence="3 8" id="KW-0812">Transmembrane</keyword>
<dbReference type="GO" id="GO:0030424">
    <property type="term" value="C:axon"/>
    <property type="evidence" value="ECO:0007669"/>
    <property type="project" value="TreeGrafter"/>
</dbReference>
<dbReference type="GO" id="GO:0030425">
    <property type="term" value="C:dendrite"/>
    <property type="evidence" value="ECO:0007669"/>
    <property type="project" value="TreeGrafter"/>
</dbReference>
<evidence type="ECO:0000313" key="9">
    <source>
        <dbReference type="EMBL" id="KNC33352.1"/>
    </source>
</evidence>
<evidence type="ECO:0000256" key="7">
    <source>
        <dbReference type="ARBA" id="ARBA00023224"/>
    </source>
</evidence>